<feature type="region of interest" description="Disordered" evidence="1">
    <location>
        <begin position="1086"/>
        <end position="1176"/>
    </location>
</feature>
<dbReference type="InParanoid" id="A0A1Y2GXC8"/>
<evidence type="ECO:0000256" key="2">
    <source>
        <dbReference type="SAM" id="Phobius"/>
    </source>
</evidence>
<feature type="compositionally biased region" description="Polar residues" evidence="1">
    <location>
        <begin position="1663"/>
        <end position="1681"/>
    </location>
</feature>
<feature type="compositionally biased region" description="Basic and acidic residues" evidence="1">
    <location>
        <begin position="929"/>
        <end position="940"/>
    </location>
</feature>
<feature type="region of interest" description="Disordered" evidence="1">
    <location>
        <begin position="586"/>
        <end position="684"/>
    </location>
</feature>
<keyword evidence="4" id="KW-1185">Reference proteome</keyword>
<feature type="transmembrane region" description="Helical" evidence="2">
    <location>
        <begin position="43"/>
        <end position="67"/>
    </location>
</feature>
<feature type="region of interest" description="Disordered" evidence="1">
    <location>
        <begin position="1324"/>
        <end position="1369"/>
    </location>
</feature>
<feature type="compositionally biased region" description="Low complexity" evidence="1">
    <location>
        <begin position="1614"/>
        <end position="1624"/>
    </location>
</feature>
<feature type="compositionally biased region" description="Polar residues" evidence="1">
    <location>
        <begin position="830"/>
        <end position="845"/>
    </location>
</feature>
<feature type="compositionally biased region" description="Polar residues" evidence="1">
    <location>
        <begin position="1799"/>
        <end position="1818"/>
    </location>
</feature>
<organism evidence="3 4">
    <name type="scientific">Lobosporangium transversale</name>
    <dbReference type="NCBI Taxonomy" id="64571"/>
    <lineage>
        <taxon>Eukaryota</taxon>
        <taxon>Fungi</taxon>
        <taxon>Fungi incertae sedis</taxon>
        <taxon>Mucoromycota</taxon>
        <taxon>Mortierellomycotina</taxon>
        <taxon>Mortierellomycetes</taxon>
        <taxon>Mortierellales</taxon>
        <taxon>Mortierellaceae</taxon>
        <taxon>Lobosporangium</taxon>
    </lineage>
</organism>
<feature type="compositionally biased region" description="Basic and acidic residues" evidence="1">
    <location>
        <begin position="1443"/>
        <end position="1457"/>
    </location>
</feature>
<feature type="compositionally biased region" description="Low complexity" evidence="1">
    <location>
        <begin position="905"/>
        <end position="916"/>
    </location>
</feature>
<evidence type="ECO:0000313" key="3">
    <source>
        <dbReference type="EMBL" id="ORZ26949.1"/>
    </source>
</evidence>
<feature type="compositionally biased region" description="Basic and acidic residues" evidence="1">
    <location>
        <begin position="781"/>
        <end position="791"/>
    </location>
</feature>
<feature type="compositionally biased region" description="Polar residues" evidence="1">
    <location>
        <begin position="1421"/>
        <end position="1436"/>
    </location>
</feature>
<feature type="region of interest" description="Disordered" evidence="1">
    <location>
        <begin position="701"/>
        <end position="751"/>
    </location>
</feature>
<feature type="compositionally biased region" description="Low complexity" evidence="1">
    <location>
        <begin position="1723"/>
        <end position="1759"/>
    </location>
</feature>
<feature type="compositionally biased region" description="Low complexity" evidence="1">
    <location>
        <begin position="1546"/>
        <end position="1568"/>
    </location>
</feature>
<evidence type="ECO:0000256" key="1">
    <source>
        <dbReference type="SAM" id="MobiDB-lite"/>
    </source>
</evidence>
<dbReference type="OrthoDB" id="2440932at2759"/>
<feature type="compositionally biased region" description="Polar residues" evidence="1">
    <location>
        <begin position="394"/>
        <end position="405"/>
    </location>
</feature>
<dbReference type="GeneID" id="33564877"/>
<feature type="compositionally biased region" description="Polar residues" evidence="1">
    <location>
        <begin position="1585"/>
        <end position="1599"/>
    </location>
</feature>
<comment type="caution">
    <text evidence="3">The sequence shown here is derived from an EMBL/GenBank/DDBJ whole genome shotgun (WGS) entry which is preliminary data.</text>
</comment>
<feature type="region of interest" description="Disordered" evidence="1">
    <location>
        <begin position="781"/>
        <end position="863"/>
    </location>
</feature>
<dbReference type="EMBL" id="MCFF01000005">
    <property type="protein sequence ID" value="ORZ26949.1"/>
    <property type="molecule type" value="Genomic_DNA"/>
</dbReference>
<feature type="compositionally biased region" description="Polar residues" evidence="1">
    <location>
        <begin position="600"/>
        <end position="637"/>
    </location>
</feature>
<feature type="transmembrane region" description="Helical" evidence="2">
    <location>
        <begin position="222"/>
        <end position="249"/>
    </location>
</feature>
<dbReference type="RefSeq" id="XP_021884696.1">
    <property type="nucleotide sequence ID" value="XM_022023033.1"/>
</dbReference>
<keyword evidence="2" id="KW-0472">Membrane</keyword>
<evidence type="ECO:0000313" key="4">
    <source>
        <dbReference type="Proteomes" id="UP000193648"/>
    </source>
</evidence>
<feature type="compositionally biased region" description="Polar residues" evidence="1">
    <location>
        <begin position="1343"/>
        <end position="1364"/>
    </location>
</feature>
<protein>
    <submittedName>
        <fullName evidence="3">Uncharacterized protein</fullName>
    </submittedName>
</protein>
<feature type="region of interest" description="Disordered" evidence="1">
    <location>
        <begin position="1544"/>
        <end position="1691"/>
    </location>
</feature>
<feature type="compositionally biased region" description="Low complexity" evidence="1">
    <location>
        <begin position="1246"/>
        <end position="1259"/>
    </location>
</feature>
<feature type="compositionally biased region" description="Acidic residues" evidence="1">
    <location>
        <begin position="1393"/>
        <end position="1403"/>
    </location>
</feature>
<feature type="transmembrane region" description="Helical" evidence="2">
    <location>
        <begin position="314"/>
        <end position="332"/>
    </location>
</feature>
<dbReference type="Proteomes" id="UP000193648">
    <property type="component" value="Unassembled WGS sequence"/>
</dbReference>
<feature type="transmembrane region" description="Helical" evidence="2">
    <location>
        <begin position="269"/>
        <end position="293"/>
    </location>
</feature>
<feature type="compositionally biased region" description="Basic and acidic residues" evidence="1">
    <location>
        <begin position="1262"/>
        <end position="1275"/>
    </location>
</feature>
<feature type="transmembrane region" description="Helical" evidence="2">
    <location>
        <begin position="150"/>
        <end position="170"/>
    </location>
</feature>
<feature type="compositionally biased region" description="Low complexity" evidence="1">
    <location>
        <begin position="968"/>
        <end position="985"/>
    </location>
</feature>
<feature type="compositionally biased region" description="Polar residues" evidence="1">
    <location>
        <begin position="701"/>
        <end position="712"/>
    </location>
</feature>
<sequence length="1841" mass="201558">MDPPSQAIHSGVVGFIVLIFIVARVLTTRGFAALRPGFNTRTIVTWLACTSLTLMTLYSALLAYILYKETMGGVYTGPSLHSVYSPASDPPSANFPINVSFMDMSENPDWDIKNMNITLQKDQKHYHALIMKPISLYSVSDKRFLFCLRIVIKLSQCTLMACLFLLNTYWCRHVEALVDEGDFMTRYEMYMYYILAALSIVLPVSTLIGIGKGTGDWNLATIVTDGLLLALGVGIIIGYVMTCIRLRALERDSRDVNGDDTSITFQLTYYVYSVYWLIGSMISILLLGILYKVQLVKADYHPVLARAINDLQGALWSTLVIMIYPAAMFLLYPSMDVLTKPENDPSSRFQKRERRTVKDAQRIRESLYVEGDSDGGHHSSLHALTTHPGLTPRVSESSQPQTPQRYSYYEPMRRERMGSITAMVNEMQLIMEEDGAGSIEMTNTPLRVSDRDSKLVDKRSGRLVEGGESAAIVNKGSLQAASSDGLGSNSPNAFDDDNLEQRAASREIEQSMPPGHPWSQSPMAFPLSLRTDTSEDFATMVLSAADKQPPPLTVQADINTAFATNKAASPTSTPKAVITPLTGILKTKSNPSNPPEIGGINNNTAVGFNRSSTAPPNTSASNYGARTSSIQGVQQTKKSNDNAAVRRRSSSASLSKPPLEVSASSLHSSAEPMPLSPTSQQRRSNVTGRFDAGALALATQLQHQSQHVQPRSSKPKQSKDGLEVDYFGLRKPSGDNSASTTPPPLPYEPQAQGIQPLEINMSPTMTGFLMADPYPSAGTRHFDTADYHDTSSAESASGAGADALGRRGSTGSNNSSKKYKAPPPPIPTEAANSYSKNTDQKASSYPATPTTPTTPPGVRPRRSVDTAIDPQLLEMANQMYGDHIVPVHILKHVTTPKTENPQIASSHVPPVSPSSSLQTMVSPPKSPKRIREPVESRAIEGRGGVSSITSPHVLNLAQTNAVIPPSPTSTETASPTITSPTTLPRPLTPAWYESKKTNLSSSTNDVLNHYNAVMRGSSYHKREQQQQLQLQEQPLRSPTQIQTSGLNIGSGSSQLYYRESMASPLDDTAQINDAYNGQILAPHPLQTAAKQRQQEQEQEQEQQQYKRNGGQNLTHSSQARMGSADSFGVVRRHSSGGKKDAPNQPIATRQELHQHEHDYQQATERHHQQQQQPPVGQIDRHSFMMASEPLSTYSTTWTGDLSDVTYTSGEVSVGAFGDRKDVSSSSKIQPHPPQKHHRRKSGEKTGSLSQSSSGQISGLHPSGDEQDKDNSDARKSQASGLSYSTSLSSRQSGGAYSNYSYNSGQGSDPIVVSASMSAAGLPSAAHPLQKSSSGVYKKRSSHAHNSNLGSTQNSVGIAGSTSEGSLKETSTLLSASTTMSRMNNMRLSAFGPGDDEEGIDSDADNDRVTRRESDYLDPEASLSNNASNSGFYSENSDPYAPQDFERKVQQEWMDRRAAVKKGSKNRLEQLQKQQQASEEQERLSQEQQQHYDQEEARQQRILQQQQRYDRQQRYLQLQQEQSKNRDDEIVEELRVSPIAAYSFSRTESTAMSVSSPSVPATTPPVESSASSMITTVITEPPSPSPNAQFNASASSTSPGYSHAHPSRPYGSVASPTFSTHSTHPSLHEHDQAYPQMQRHSPILARGAAGPTAPENEDLEPNPLIQSSASYALHRQNQLQRTSPVPPPLSNNLLHYDSIDSIATLRAHHRYPSAPSSPQPPRSIPSSPSPILQRPQLYTQHSYSHQPLQSLQSPQSPQSPRASLTVLGPSQYRITPEETDLEIDSNERSSSRATARTARNLSPVQRTSSRLTNLTNPESEYQWESAELNQHRWEMLEPSRRG</sequence>
<name>A0A1Y2GXC8_9FUNG</name>
<gene>
    <name evidence="3" type="ORF">BCR41DRAFT_347112</name>
</gene>
<feature type="compositionally biased region" description="Low complexity" evidence="1">
    <location>
        <begin position="1468"/>
        <end position="1477"/>
    </location>
</feature>
<reference evidence="3 4" key="1">
    <citation type="submission" date="2016-07" db="EMBL/GenBank/DDBJ databases">
        <title>Pervasive Adenine N6-methylation of Active Genes in Fungi.</title>
        <authorList>
            <consortium name="DOE Joint Genome Institute"/>
            <person name="Mondo S.J."/>
            <person name="Dannebaum R.O."/>
            <person name="Kuo R.C."/>
            <person name="Labutti K."/>
            <person name="Haridas S."/>
            <person name="Kuo A."/>
            <person name="Salamov A."/>
            <person name="Ahrendt S.R."/>
            <person name="Lipzen A."/>
            <person name="Sullivan W."/>
            <person name="Andreopoulos W.B."/>
            <person name="Clum A."/>
            <person name="Lindquist E."/>
            <person name="Daum C."/>
            <person name="Ramamoorthy G.K."/>
            <person name="Gryganskyi A."/>
            <person name="Culley D."/>
            <person name="Magnuson J.K."/>
            <person name="James T.Y."/>
            <person name="O'Malley M.A."/>
            <person name="Stajich J.E."/>
            <person name="Spatafora J.W."/>
            <person name="Visel A."/>
            <person name="Grigoriev I.V."/>
        </authorList>
    </citation>
    <scope>NUCLEOTIDE SEQUENCE [LARGE SCALE GENOMIC DNA]</scope>
    <source>
        <strain evidence="3 4">NRRL 3116</strain>
    </source>
</reference>
<feature type="compositionally biased region" description="Polar residues" evidence="1">
    <location>
        <begin position="1105"/>
        <end position="1120"/>
    </location>
</feature>
<feature type="region of interest" description="Disordered" evidence="1">
    <location>
        <begin position="899"/>
        <end position="946"/>
    </location>
</feature>
<keyword evidence="2" id="KW-1133">Transmembrane helix</keyword>
<accession>A0A1Y2GXC8</accession>
<feature type="region of interest" description="Disordered" evidence="1">
    <location>
        <begin position="1385"/>
        <end position="1507"/>
    </location>
</feature>
<feature type="compositionally biased region" description="Basic and acidic residues" evidence="1">
    <location>
        <begin position="1150"/>
        <end position="1167"/>
    </location>
</feature>
<feature type="compositionally biased region" description="Low complexity" evidence="1">
    <location>
        <begin position="792"/>
        <end position="816"/>
    </location>
</feature>
<keyword evidence="2" id="KW-0812">Transmembrane</keyword>
<feature type="compositionally biased region" description="Basic and acidic residues" evidence="1">
    <location>
        <begin position="1479"/>
        <end position="1498"/>
    </location>
</feature>
<feature type="region of interest" description="Disordered" evidence="1">
    <location>
        <begin position="1215"/>
        <end position="1295"/>
    </location>
</feature>
<feature type="transmembrane region" description="Helical" evidence="2">
    <location>
        <begin position="12"/>
        <end position="31"/>
    </location>
</feature>
<feature type="transmembrane region" description="Helical" evidence="2">
    <location>
        <begin position="190"/>
        <end position="210"/>
    </location>
</feature>
<feature type="compositionally biased region" description="Low complexity" evidence="1">
    <location>
        <begin position="1276"/>
        <end position="1295"/>
    </location>
</feature>
<proteinExistence type="predicted"/>
<feature type="region of interest" description="Disordered" evidence="1">
    <location>
        <begin position="369"/>
        <end position="405"/>
    </location>
</feature>
<feature type="region of interest" description="Disordered" evidence="1">
    <location>
        <begin position="962"/>
        <end position="985"/>
    </location>
</feature>
<feature type="region of interest" description="Disordered" evidence="1">
    <location>
        <begin position="1709"/>
        <end position="1818"/>
    </location>
</feature>
<feature type="compositionally biased region" description="Basic and acidic residues" evidence="1">
    <location>
        <begin position="1404"/>
        <end position="1414"/>
    </location>
</feature>